<dbReference type="RefSeq" id="WP_268980370.1">
    <property type="nucleotide sequence ID" value="NZ_CP087676.1"/>
</dbReference>
<sequence>MSFTGRSFAHSGWTRDNGSSVGIGFPVIVGSGGLLGRSHPISP</sequence>
<name>Z9JJX3_9GAMM</name>
<evidence type="ECO:0000256" key="1">
    <source>
        <dbReference type="SAM" id="MobiDB-lite"/>
    </source>
</evidence>
<dbReference type="EMBL" id="JDSQ01000010">
    <property type="protein sequence ID" value="EWS78126.1"/>
    <property type="molecule type" value="Genomic_DNA"/>
</dbReference>
<dbReference type="AlphaFoldDB" id="Z9JJX3"/>
<comment type="caution">
    <text evidence="2">The sequence shown here is derived from an EMBL/GenBank/DDBJ whole genome shotgun (WGS) entry which is preliminary data.</text>
</comment>
<gene>
    <name evidence="2" type="ORF">AF72_07200</name>
</gene>
<protein>
    <submittedName>
        <fullName evidence="2">Uncharacterized protein</fullName>
    </submittedName>
</protein>
<accession>Z9JJX3</accession>
<dbReference type="Proteomes" id="UP000020406">
    <property type="component" value="Unassembled WGS sequence"/>
</dbReference>
<evidence type="ECO:0000313" key="2">
    <source>
        <dbReference type="EMBL" id="EWS78126.1"/>
    </source>
</evidence>
<evidence type="ECO:0000313" key="3">
    <source>
        <dbReference type="Proteomes" id="UP000020406"/>
    </source>
</evidence>
<dbReference type="PATRIC" id="fig|1444770.3.peg.1715"/>
<feature type="region of interest" description="Disordered" evidence="1">
    <location>
        <begin position="1"/>
        <end position="22"/>
    </location>
</feature>
<reference evidence="2 3" key="1">
    <citation type="journal article" date="2014" name="Genome Announc.">
        <title>Draft Genome Sequence of Xylella fastidiosa Pear Leaf Scorch Strain in Taiwan.</title>
        <authorList>
            <person name="Su C.C."/>
            <person name="Deng W.L."/>
            <person name="Jan F.J."/>
            <person name="Chang C.J."/>
            <person name="Huang H."/>
            <person name="Chen J."/>
        </authorList>
    </citation>
    <scope>NUCLEOTIDE SEQUENCE [LARGE SCALE GENOMIC DNA]</scope>
    <source>
        <strain evidence="2 3">PLS229</strain>
    </source>
</reference>
<organism evidence="2 3">
    <name type="scientific">Xylella taiwanensis</name>
    <dbReference type="NCBI Taxonomy" id="1444770"/>
    <lineage>
        <taxon>Bacteria</taxon>
        <taxon>Pseudomonadati</taxon>
        <taxon>Pseudomonadota</taxon>
        <taxon>Gammaproteobacteria</taxon>
        <taxon>Lysobacterales</taxon>
        <taxon>Lysobacteraceae</taxon>
        <taxon>Xylella</taxon>
    </lineage>
</organism>
<proteinExistence type="predicted"/>